<keyword evidence="3" id="KW-0687">Ribonucleoprotein</keyword>
<dbReference type="FunFam" id="1.10.287.310:FF:000002">
    <property type="entry name" value="60S ribosomal protein L35"/>
    <property type="match status" value="1"/>
</dbReference>
<dbReference type="Gene3D" id="1.10.287.310">
    <property type="match status" value="1"/>
</dbReference>
<name>X6MCS3_RETFI</name>
<dbReference type="HAMAP" id="MF_00374">
    <property type="entry name" value="Ribosomal_uL29"/>
    <property type="match status" value="1"/>
</dbReference>
<dbReference type="NCBIfam" id="TIGR00012">
    <property type="entry name" value="L29"/>
    <property type="match status" value="1"/>
</dbReference>
<dbReference type="EMBL" id="ASPP01023082">
    <property type="protein sequence ID" value="ETO10835.1"/>
    <property type="molecule type" value="Genomic_DNA"/>
</dbReference>
<feature type="compositionally biased region" description="Basic and acidic residues" evidence="4">
    <location>
        <begin position="182"/>
        <end position="217"/>
    </location>
</feature>
<evidence type="ECO:0008006" key="7">
    <source>
        <dbReference type="Google" id="ProtNLM"/>
    </source>
</evidence>
<accession>X6MCS3</accession>
<reference evidence="5 6" key="1">
    <citation type="journal article" date="2013" name="Curr. Biol.">
        <title>The Genome of the Foraminiferan Reticulomyxa filosa.</title>
        <authorList>
            <person name="Glockner G."/>
            <person name="Hulsmann N."/>
            <person name="Schleicher M."/>
            <person name="Noegel A.A."/>
            <person name="Eichinger L."/>
            <person name="Gallinger C."/>
            <person name="Pawlowski J."/>
            <person name="Sierra R."/>
            <person name="Euteneuer U."/>
            <person name="Pillet L."/>
            <person name="Moustafa A."/>
            <person name="Platzer M."/>
            <person name="Groth M."/>
            <person name="Szafranski K."/>
            <person name="Schliwa M."/>
        </authorList>
    </citation>
    <scope>NUCLEOTIDE SEQUENCE [LARGE SCALE GENOMIC DNA]</scope>
</reference>
<dbReference type="Proteomes" id="UP000023152">
    <property type="component" value="Unassembled WGS sequence"/>
</dbReference>
<dbReference type="SUPFAM" id="SSF46561">
    <property type="entry name" value="Ribosomal protein L29 (L29p)"/>
    <property type="match status" value="1"/>
</dbReference>
<evidence type="ECO:0000256" key="3">
    <source>
        <dbReference type="ARBA" id="ARBA00023274"/>
    </source>
</evidence>
<feature type="compositionally biased region" description="Low complexity" evidence="4">
    <location>
        <begin position="218"/>
        <end position="227"/>
    </location>
</feature>
<proteinExistence type="inferred from homology"/>
<evidence type="ECO:0000313" key="5">
    <source>
        <dbReference type="EMBL" id="ETO10835.1"/>
    </source>
</evidence>
<keyword evidence="2" id="KW-0689">Ribosomal protein</keyword>
<feature type="region of interest" description="Disordered" evidence="4">
    <location>
        <begin position="181"/>
        <end position="227"/>
    </location>
</feature>
<dbReference type="GO" id="GO:0006412">
    <property type="term" value="P:translation"/>
    <property type="evidence" value="ECO:0007669"/>
    <property type="project" value="InterPro"/>
</dbReference>
<protein>
    <recommendedName>
        <fullName evidence="7">60S ribosomal protein L35</fullName>
    </recommendedName>
</protein>
<evidence type="ECO:0000256" key="4">
    <source>
        <dbReference type="SAM" id="MobiDB-lite"/>
    </source>
</evidence>
<dbReference type="OrthoDB" id="528635at2759"/>
<dbReference type="PANTHER" id="PTHR45722">
    <property type="entry name" value="60S RIBOSOMAL PROTEIN L35"/>
    <property type="match status" value="1"/>
</dbReference>
<dbReference type="InterPro" id="IPR001854">
    <property type="entry name" value="Ribosomal_uL29"/>
</dbReference>
<keyword evidence="6" id="KW-1185">Reference proteome</keyword>
<evidence type="ECO:0000313" key="6">
    <source>
        <dbReference type="Proteomes" id="UP000023152"/>
    </source>
</evidence>
<organism evidence="5 6">
    <name type="scientific">Reticulomyxa filosa</name>
    <dbReference type="NCBI Taxonomy" id="46433"/>
    <lineage>
        <taxon>Eukaryota</taxon>
        <taxon>Sar</taxon>
        <taxon>Rhizaria</taxon>
        <taxon>Retaria</taxon>
        <taxon>Foraminifera</taxon>
        <taxon>Monothalamids</taxon>
        <taxon>Reticulomyxidae</taxon>
        <taxon>Reticulomyxa</taxon>
    </lineage>
</organism>
<gene>
    <name evidence="5" type="ORF">RFI_26541</name>
</gene>
<dbReference type="InterPro" id="IPR036049">
    <property type="entry name" value="Ribosomal_uL29_sf"/>
</dbReference>
<evidence type="ECO:0000256" key="1">
    <source>
        <dbReference type="ARBA" id="ARBA00009254"/>
    </source>
</evidence>
<comment type="caution">
    <text evidence="5">The sequence shown here is derived from an EMBL/GenBank/DDBJ whole genome shotgun (WGS) entry which is preliminary data.</text>
</comment>
<evidence type="ECO:0000256" key="2">
    <source>
        <dbReference type="ARBA" id="ARBA00022980"/>
    </source>
</evidence>
<dbReference type="Pfam" id="PF00831">
    <property type="entry name" value="Ribosomal_L29"/>
    <property type="match status" value="1"/>
</dbReference>
<dbReference type="GO" id="GO:0003729">
    <property type="term" value="F:mRNA binding"/>
    <property type="evidence" value="ECO:0007669"/>
    <property type="project" value="TreeGrafter"/>
</dbReference>
<dbReference type="Gene3D" id="6.10.250.3450">
    <property type="match status" value="1"/>
</dbReference>
<dbReference type="AlphaFoldDB" id="X6MCS3"/>
<dbReference type="InterPro" id="IPR045059">
    <property type="entry name" value="Ribosomal_uL29_euk"/>
</dbReference>
<dbReference type="CDD" id="cd00427">
    <property type="entry name" value="Ribosomal_L29_HIP"/>
    <property type="match status" value="1"/>
</dbReference>
<dbReference type="GO" id="GO:0000463">
    <property type="term" value="P:maturation of LSU-rRNA from tricistronic rRNA transcript (SSU-rRNA, 5.8S rRNA, LSU-rRNA)"/>
    <property type="evidence" value="ECO:0007669"/>
    <property type="project" value="InterPro"/>
</dbReference>
<comment type="similarity">
    <text evidence="1">Belongs to the universal ribosomal protein uL29 family.</text>
</comment>
<dbReference type="PANTHER" id="PTHR45722:SF2">
    <property type="entry name" value="LARGE RIBOSOMAL SUBUNIT PROTEIN UL29-RELATED"/>
    <property type="match status" value="1"/>
</dbReference>
<sequence>MYHNMCGICFLKPLATTKKFKAKEMKELRGKAKKDLLQKLEELKKELHTLRVQQASDGAPAKIAQIRTLRKNIARILTILTQVTRQKAREQYAKGDKKSLPLDLRPKLTRRERLRLPQQLRFKKTPQQKRLIKKFPQRKFAVLSSTVSLPAEIQSINLKSALTGKNPGSKFHKYATISKKALTQDRERRRQLTKTRIEERKQKKQKQAQEKPQEKPAEAAAPQTQHK</sequence>
<dbReference type="GO" id="GO:0003735">
    <property type="term" value="F:structural constituent of ribosome"/>
    <property type="evidence" value="ECO:0007669"/>
    <property type="project" value="InterPro"/>
</dbReference>
<dbReference type="GO" id="GO:0022625">
    <property type="term" value="C:cytosolic large ribosomal subunit"/>
    <property type="evidence" value="ECO:0007669"/>
    <property type="project" value="InterPro"/>
</dbReference>